<dbReference type="Proteomes" id="UP001234297">
    <property type="component" value="Chromosome 5"/>
</dbReference>
<organism evidence="1 2">
    <name type="scientific">Persea americana</name>
    <name type="common">Avocado</name>
    <dbReference type="NCBI Taxonomy" id="3435"/>
    <lineage>
        <taxon>Eukaryota</taxon>
        <taxon>Viridiplantae</taxon>
        <taxon>Streptophyta</taxon>
        <taxon>Embryophyta</taxon>
        <taxon>Tracheophyta</taxon>
        <taxon>Spermatophyta</taxon>
        <taxon>Magnoliopsida</taxon>
        <taxon>Magnoliidae</taxon>
        <taxon>Laurales</taxon>
        <taxon>Lauraceae</taxon>
        <taxon>Persea</taxon>
    </lineage>
</organism>
<evidence type="ECO:0000313" key="2">
    <source>
        <dbReference type="Proteomes" id="UP001234297"/>
    </source>
</evidence>
<reference evidence="1 2" key="1">
    <citation type="journal article" date="2022" name="Hortic Res">
        <title>A haplotype resolved chromosomal level avocado genome allows analysis of novel avocado genes.</title>
        <authorList>
            <person name="Nath O."/>
            <person name="Fletcher S.J."/>
            <person name="Hayward A."/>
            <person name="Shaw L.M."/>
            <person name="Masouleh A.K."/>
            <person name="Furtado A."/>
            <person name="Henry R.J."/>
            <person name="Mitter N."/>
        </authorList>
    </citation>
    <scope>NUCLEOTIDE SEQUENCE [LARGE SCALE GENOMIC DNA]</scope>
    <source>
        <strain evidence="2">cv. Hass</strain>
    </source>
</reference>
<evidence type="ECO:0000313" key="1">
    <source>
        <dbReference type="EMBL" id="KAJ8640324.1"/>
    </source>
</evidence>
<protein>
    <submittedName>
        <fullName evidence="1">Uncharacterized protein</fullName>
    </submittedName>
</protein>
<dbReference type="EMBL" id="CM056813">
    <property type="protein sequence ID" value="KAJ8640324.1"/>
    <property type="molecule type" value="Genomic_DNA"/>
</dbReference>
<gene>
    <name evidence="1" type="ORF">MRB53_017018</name>
</gene>
<proteinExistence type="predicted"/>
<keyword evidence="2" id="KW-1185">Reference proteome</keyword>
<name>A0ACC2M401_PERAE</name>
<sequence length="104" mass="11688">MLQCHVAHSFNRSSHYYSLRVVFDGRLLHDRPTNQPSIMSLAKELHDILKQVCKVDEGDTNHLANGGKYVFAMLAAGAKPIFAMQPTPLWLAMVIITSYVAIIY</sequence>
<comment type="caution">
    <text evidence="1">The sequence shown here is derived from an EMBL/GenBank/DDBJ whole genome shotgun (WGS) entry which is preliminary data.</text>
</comment>
<accession>A0ACC2M401</accession>